<keyword evidence="2" id="KW-0812">Transmembrane</keyword>
<protein>
    <recommendedName>
        <fullName evidence="5">MucBP domain-containing protein</fullName>
    </recommendedName>
</protein>
<evidence type="ECO:0000256" key="2">
    <source>
        <dbReference type="SAM" id="Phobius"/>
    </source>
</evidence>
<gene>
    <name evidence="3" type="ORF">QUW08_08325</name>
</gene>
<feature type="compositionally biased region" description="Gly residues" evidence="1">
    <location>
        <begin position="171"/>
        <end position="190"/>
    </location>
</feature>
<reference evidence="3 4" key="1">
    <citation type="submission" date="2023-06" db="EMBL/GenBank/DDBJ databases">
        <title>Identification and characterization of horizontal gene transfer across gut microbiota members of farm animals based on homology search.</title>
        <authorList>
            <person name="Schwarzerova J."/>
            <person name="Nykrynova M."/>
            <person name="Jureckova K."/>
            <person name="Cejkova D."/>
            <person name="Rychlik I."/>
        </authorList>
    </citation>
    <scope>NUCLEOTIDE SEQUENCE [LARGE SCALE GENOMIC DNA]</scope>
    <source>
        <strain evidence="3 4">ET340</strain>
    </source>
</reference>
<evidence type="ECO:0008006" key="5">
    <source>
        <dbReference type="Google" id="ProtNLM"/>
    </source>
</evidence>
<feature type="transmembrane region" description="Helical" evidence="2">
    <location>
        <begin position="235"/>
        <end position="257"/>
    </location>
</feature>
<dbReference type="RefSeq" id="WP_289599868.1">
    <property type="nucleotide sequence ID" value="NZ_JAUDCL010000013.1"/>
</dbReference>
<name>A0ABT7UQX5_9FIRM</name>
<evidence type="ECO:0000313" key="4">
    <source>
        <dbReference type="Proteomes" id="UP001529380"/>
    </source>
</evidence>
<keyword evidence="2" id="KW-1133">Transmembrane helix</keyword>
<organism evidence="3 4">
    <name type="scientific">Allofournierella massiliensis</name>
    <dbReference type="NCBI Taxonomy" id="1650663"/>
    <lineage>
        <taxon>Bacteria</taxon>
        <taxon>Bacillati</taxon>
        <taxon>Bacillota</taxon>
        <taxon>Clostridia</taxon>
        <taxon>Eubacteriales</taxon>
        <taxon>Oscillospiraceae</taxon>
        <taxon>Allofournierella</taxon>
    </lineage>
</organism>
<accession>A0ABT7UQX5</accession>
<dbReference type="Gene3D" id="3.10.20.320">
    <property type="entry name" value="Putative peptidoglycan bound protein (lpxtg motif)"/>
    <property type="match status" value="1"/>
</dbReference>
<feature type="compositionally biased region" description="Polar residues" evidence="1">
    <location>
        <begin position="220"/>
        <end position="230"/>
    </location>
</feature>
<dbReference type="Proteomes" id="UP001529380">
    <property type="component" value="Unassembled WGS sequence"/>
</dbReference>
<dbReference type="EMBL" id="JAUDCL010000013">
    <property type="protein sequence ID" value="MDM8201291.1"/>
    <property type="molecule type" value="Genomic_DNA"/>
</dbReference>
<keyword evidence="4" id="KW-1185">Reference proteome</keyword>
<evidence type="ECO:0000313" key="3">
    <source>
        <dbReference type="EMBL" id="MDM8201291.1"/>
    </source>
</evidence>
<proteinExistence type="predicted"/>
<evidence type="ECO:0000256" key="1">
    <source>
        <dbReference type="SAM" id="MobiDB-lite"/>
    </source>
</evidence>
<feature type="region of interest" description="Disordered" evidence="1">
    <location>
        <begin position="171"/>
        <end position="230"/>
    </location>
</feature>
<feature type="non-terminal residue" evidence="3">
    <location>
        <position position="1"/>
    </location>
</feature>
<comment type="caution">
    <text evidence="3">The sequence shown here is derived from an EMBL/GenBank/DDBJ whole genome shotgun (WGS) entry which is preliminary data.</text>
</comment>
<sequence>TSEATGAVAVRLNEGAALPNAPQLTDIVMNEDASRYFVTDAAQGYTGGTASGDVNAVAQYTLRASTEDAVFTVQYLDRETGAEVAPTLQGSAPVGQNLTFYALNNIENYTAEVASQQLTVSANADQNVVTFYYTAGVNNVTETVTTPGGTITQYEDQTVVGGAAVAGGGAGGAGGAGGTGGAGGDAGAGGDTVTIPETETPQAGGDNTPGGEDVEIPDESTPQANLPGENTSGNVMPMVIGGAVVAIVVIAAIVFAINRRKNVDGE</sequence>
<keyword evidence="2" id="KW-0472">Membrane</keyword>